<gene>
    <name evidence="4" type="ORF">CANTEDRAFT_120832</name>
</gene>
<dbReference type="PROSITE" id="PS50086">
    <property type="entry name" value="TBC_RABGAP"/>
    <property type="match status" value="1"/>
</dbReference>
<dbReference type="SUPFAM" id="SSF47923">
    <property type="entry name" value="Ypt/Rab-GAP domain of gyp1p"/>
    <property type="match status" value="2"/>
</dbReference>
<proteinExistence type="predicted"/>
<dbReference type="SMART" id="SM00164">
    <property type="entry name" value="TBC"/>
    <property type="match status" value="1"/>
</dbReference>
<feature type="coiled-coil region" evidence="1">
    <location>
        <begin position="488"/>
        <end position="565"/>
    </location>
</feature>
<evidence type="ECO:0000313" key="4">
    <source>
        <dbReference type="EMBL" id="EGV64814.1"/>
    </source>
</evidence>
<dbReference type="EMBL" id="GL996515">
    <property type="protein sequence ID" value="EGV64814.1"/>
    <property type="molecule type" value="Genomic_DNA"/>
</dbReference>
<evidence type="ECO:0000259" key="3">
    <source>
        <dbReference type="PROSITE" id="PS50086"/>
    </source>
</evidence>
<dbReference type="STRING" id="590646.G3B0V5"/>
<feature type="compositionally biased region" description="Polar residues" evidence="2">
    <location>
        <begin position="1"/>
        <end position="15"/>
    </location>
</feature>
<dbReference type="OrthoDB" id="295078at2759"/>
<dbReference type="PANTHER" id="PTHR47219:SF9">
    <property type="entry name" value="GTPASE ACTIVATING PROTEIN AND CENTROSOME-ASSOCIATED, ISOFORM B"/>
    <property type="match status" value="1"/>
</dbReference>
<dbReference type="PANTHER" id="PTHR47219">
    <property type="entry name" value="RAB GTPASE-ACTIVATING PROTEIN 1-LIKE"/>
    <property type="match status" value="1"/>
</dbReference>
<dbReference type="Proteomes" id="UP000000707">
    <property type="component" value="Unassembled WGS sequence"/>
</dbReference>
<dbReference type="GO" id="GO:0005096">
    <property type="term" value="F:GTPase activator activity"/>
    <property type="evidence" value="ECO:0007669"/>
    <property type="project" value="TreeGrafter"/>
</dbReference>
<name>G3B0V5_CANTC</name>
<dbReference type="InterPro" id="IPR000195">
    <property type="entry name" value="Rab-GAP-TBC_dom"/>
</dbReference>
<organism evidence="5">
    <name type="scientific">Candida tenuis (strain ATCC 10573 / BCRC 21748 / CBS 615 / JCM 9827 / NBRC 10315 / NRRL Y-1498 / VKM Y-70)</name>
    <name type="common">Yeast</name>
    <name type="synonym">Yamadazyma tenuis</name>
    <dbReference type="NCBI Taxonomy" id="590646"/>
    <lineage>
        <taxon>Eukaryota</taxon>
        <taxon>Fungi</taxon>
        <taxon>Dikarya</taxon>
        <taxon>Ascomycota</taxon>
        <taxon>Saccharomycotina</taxon>
        <taxon>Pichiomycetes</taxon>
        <taxon>Debaryomycetaceae</taxon>
        <taxon>Yamadazyma</taxon>
    </lineage>
</organism>
<dbReference type="Gene3D" id="1.10.8.270">
    <property type="entry name" value="putative rabgap domain of human tbc1 domain family member 14 like domains"/>
    <property type="match status" value="1"/>
</dbReference>
<keyword evidence="5" id="KW-1185">Reference proteome</keyword>
<dbReference type="GO" id="GO:0031267">
    <property type="term" value="F:small GTPase binding"/>
    <property type="evidence" value="ECO:0007669"/>
    <property type="project" value="TreeGrafter"/>
</dbReference>
<dbReference type="InterPro" id="IPR035969">
    <property type="entry name" value="Rab-GAP_TBC_sf"/>
</dbReference>
<keyword evidence="1" id="KW-0175">Coiled coil</keyword>
<dbReference type="InterPro" id="IPR050302">
    <property type="entry name" value="Rab_GAP_TBC_domain"/>
</dbReference>
<reference evidence="4 5" key="1">
    <citation type="journal article" date="2011" name="Proc. Natl. Acad. Sci. U.S.A.">
        <title>Comparative genomics of xylose-fermenting fungi for enhanced biofuel production.</title>
        <authorList>
            <person name="Wohlbach D.J."/>
            <person name="Kuo A."/>
            <person name="Sato T.K."/>
            <person name="Potts K.M."/>
            <person name="Salamov A.A."/>
            <person name="LaButti K.M."/>
            <person name="Sun H."/>
            <person name="Clum A."/>
            <person name="Pangilinan J.L."/>
            <person name="Lindquist E.A."/>
            <person name="Lucas S."/>
            <person name="Lapidus A."/>
            <person name="Jin M."/>
            <person name="Gunawan C."/>
            <person name="Balan V."/>
            <person name="Dale B.E."/>
            <person name="Jeffries T.W."/>
            <person name="Zinkel R."/>
            <person name="Barry K.W."/>
            <person name="Grigoriev I.V."/>
            <person name="Gasch A.P."/>
        </authorList>
    </citation>
    <scope>NUCLEOTIDE SEQUENCE [LARGE SCALE GENOMIC DNA]</scope>
    <source>
        <strain evidence="5">ATCC 10573 / BCRC 21748 / CBS 615 / JCM 9827 / NBRC 10315 / NRRL Y-1498 / VKM Y-70</strain>
    </source>
</reference>
<feature type="domain" description="Rab-GAP TBC" evidence="3">
    <location>
        <begin position="174"/>
        <end position="356"/>
    </location>
</feature>
<dbReference type="Pfam" id="PF23436">
    <property type="entry name" value="RabGap-TBC_2"/>
    <property type="match status" value="1"/>
</dbReference>
<dbReference type="eggNOG" id="KOG1102">
    <property type="taxonomic scope" value="Eukaryota"/>
</dbReference>
<evidence type="ECO:0000256" key="1">
    <source>
        <dbReference type="SAM" id="Coils"/>
    </source>
</evidence>
<dbReference type="GO" id="GO:0030427">
    <property type="term" value="C:site of polarized growth"/>
    <property type="evidence" value="ECO:0007669"/>
    <property type="project" value="UniProtKB-ARBA"/>
</dbReference>
<accession>G3B0V5</accession>
<dbReference type="HOGENOM" id="CLU_005350_11_3_1"/>
<evidence type="ECO:0000313" key="5">
    <source>
        <dbReference type="Proteomes" id="UP000000707"/>
    </source>
</evidence>
<feature type="compositionally biased region" description="Pro residues" evidence="2">
    <location>
        <begin position="54"/>
        <end position="69"/>
    </location>
</feature>
<dbReference type="AlphaFoldDB" id="G3B0V5"/>
<protein>
    <recommendedName>
        <fullName evidence="3">Rab-GAP TBC domain-containing protein</fullName>
    </recommendedName>
</protein>
<sequence>MNSPPTGTDDNSAQHEISPPTSPSHNDSDGPADADSDSVYESPDPSHASETPDHPPPPPLSHTPLDPPVPARAVVEDYLHLKEPITVSPVDLEPTANLLMQFNLKRIDDMFHQKSKAEQASVKDGIANHISLFNHLKSAITANDSSRTIDWDQWQQLLEQKLTHDQMAGLVANGIPDEIRSSVWQVTARSSTLKLNDYYLMNKQTPSIHERQIKKDITRNSFYNSIQQYDKINEVFSNLKIYSEYDQEIGYNQSFIFLISPIILKLPELESFSLFVSLMKDYNLRELYDSDMKGLQLMLYKFDRLMEIYHPSLFNHLIKRGIRSNSFASQWFLTLFSYKFPIDVILRIYDFVIFEGVDFLLKLALRLMALNESILLRLNSDSLLAYLNTNILDVLVRKDFQPGSNQYYDTSKIFTGFTNLNPNLLQKFEAEFQKLYALNEKKLDDINLLNLTNGKLRNQIKYLQMDLFNLNKDHLQVVQGLINLKVRLPELMSQNSDLEDDIQSLINTLNDMKDFKEDDVPHNIEQHIEQLLVENKSETERNIALEDQLNELVEQEHQVDSQLKALKKGWFWNK</sequence>
<evidence type="ECO:0000256" key="2">
    <source>
        <dbReference type="SAM" id="MobiDB-lite"/>
    </source>
</evidence>
<dbReference type="Gene3D" id="1.10.472.80">
    <property type="entry name" value="Ypt/Rab-GAP domain of gyp1p, domain 3"/>
    <property type="match status" value="1"/>
</dbReference>
<dbReference type="KEGG" id="cten:18248806"/>
<feature type="region of interest" description="Disordered" evidence="2">
    <location>
        <begin position="1"/>
        <end position="69"/>
    </location>
</feature>
<dbReference type="GeneID" id="18248806"/>